<reference evidence="1" key="1">
    <citation type="journal article" date="2015" name="Nature">
        <title>Complex archaea that bridge the gap between prokaryotes and eukaryotes.</title>
        <authorList>
            <person name="Spang A."/>
            <person name="Saw J.H."/>
            <person name="Jorgensen S.L."/>
            <person name="Zaremba-Niedzwiedzka K."/>
            <person name="Martijn J."/>
            <person name="Lind A.E."/>
            <person name="van Eijk R."/>
            <person name="Schleper C."/>
            <person name="Guy L."/>
            <person name="Ettema T.J."/>
        </authorList>
    </citation>
    <scope>NUCLEOTIDE SEQUENCE</scope>
</reference>
<organism evidence="1">
    <name type="scientific">marine sediment metagenome</name>
    <dbReference type="NCBI Taxonomy" id="412755"/>
    <lineage>
        <taxon>unclassified sequences</taxon>
        <taxon>metagenomes</taxon>
        <taxon>ecological metagenomes</taxon>
    </lineage>
</organism>
<comment type="caution">
    <text evidence="1">The sequence shown here is derived from an EMBL/GenBank/DDBJ whole genome shotgun (WGS) entry which is preliminary data.</text>
</comment>
<dbReference type="EMBL" id="LAZR01000125">
    <property type="protein sequence ID" value="KKN88856.1"/>
    <property type="molecule type" value="Genomic_DNA"/>
</dbReference>
<protein>
    <submittedName>
        <fullName evidence="1">Uncharacterized protein</fullName>
    </submittedName>
</protein>
<gene>
    <name evidence="1" type="ORF">LCGC14_0244630</name>
</gene>
<sequence>MRFILSFQVEYEVDPETYTDPDPIKMAAEDTASAMEAPLTSLKGMAALPGAKVRVKCEAIQTEGEKAGLIVGVKT</sequence>
<dbReference type="AlphaFoldDB" id="A0A0F9WRK3"/>
<name>A0A0F9WRK3_9ZZZZ</name>
<accession>A0A0F9WRK3</accession>
<evidence type="ECO:0000313" key="1">
    <source>
        <dbReference type="EMBL" id="KKN88856.1"/>
    </source>
</evidence>
<proteinExistence type="predicted"/>